<name>A0A9Q0RNP2_BLOTA</name>
<dbReference type="Proteomes" id="UP001142055">
    <property type="component" value="Chromosome 2"/>
</dbReference>
<dbReference type="AlphaFoldDB" id="A0A9Q0RNP2"/>
<proteinExistence type="predicted"/>
<dbReference type="EMBL" id="JAPWDV010000002">
    <property type="protein sequence ID" value="KAJ6219896.1"/>
    <property type="molecule type" value="Genomic_DNA"/>
</dbReference>
<dbReference type="PANTHER" id="PTHR11778">
    <property type="entry name" value="SERYL-TRNA SYNTHETASE"/>
    <property type="match status" value="1"/>
</dbReference>
<accession>A0A9Q0RNP2</accession>
<keyword evidence="3" id="KW-1185">Reference proteome</keyword>
<evidence type="ECO:0000313" key="2">
    <source>
        <dbReference type="EMBL" id="KAJ6219896.1"/>
    </source>
</evidence>
<dbReference type="GO" id="GO:0005524">
    <property type="term" value="F:ATP binding"/>
    <property type="evidence" value="ECO:0007669"/>
    <property type="project" value="InterPro"/>
</dbReference>
<dbReference type="OMA" id="YQTHHEQ"/>
<gene>
    <name evidence="2" type="ORF">RDWZM_005708</name>
</gene>
<evidence type="ECO:0000313" key="3">
    <source>
        <dbReference type="Proteomes" id="UP001142055"/>
    </source>
</evidence>
<dbReference type="InterPro" id="IPR045864">
    <property type="entry name" value="aa-tRNA-synth_II/BPL/LPL"/>
</dbReference>
<dbReference type="InterPro" id="IPR002317">
    <property type="entry name" value="Ser-tRNA-ligase_type_1"/>
</dbReference>
<keyword evidence="1" id="KW-0175">Coiled coil</keyword>
<protein>
    <submittedName>
        <fullName evidence="2">Uncharacterized protein</fullName>
    </submittedName>
</protein>
<reference evidence="2" key="1">
    <citation type="submission" date="2022-12" db="EMBL/GenBank/DDBJ databases">
        <title>Genome assemblies of Blomia tropicalis.</title>
        <authorList>
            <person name="Cui Y."/>
        </authorList>
    </citation>
    <scope>NUCLEOTIDE SEQUENCE</scope>
    <source>
        <tissue evidence="2">Adult mites</tissue>
    </source>
</reference>
<evidence type="ECO:0000256" key="1">
    <source>
        <dbReference type="SAM" id="Coils"/>
    </source>
</evidence>
<dbReference type="GO" id="GO:0006434">
    <property type="term" value="P:seryl-tRNA aminoacylation"/>
    <property type="evidence" value="ECO:0007669"/>
    <property type="project" value="InterPro"/>
</dbReference>
<dbReference type="GO" id="GO:0004828">
    <property type="term" value="F:serine-tRNA ligase activity"/>
    <property type="evidence" value="ECO:0007669"/>
    <property type="project" value="InterPro"/>
</dbReference>
<dbReference type="Gene3D" id="3.30.930.10">
    <property type="entry name" value="Bira Bifunctional Protein, Domain 2"/>
    <property type="match status" value="1"/>
</dbReference>
<feature type="coiled-coil region" evidence="1">
    <location>
        <begin position="82"/>
        <end position="119"/>
    </location>
</feature>
<sequence>MIRSFRSNFLYINIRFSQNRTLSTEHNDQIQSSLYISGRHELNSVLQPSFRPEFLRKTSKRLTTIHQTMKMRGLAIENNIDNNSLEEELNRFAELSEKLDNLKRKREKLLTKIKKSGSNGELDSKFTQTKQELLEVRKLFYELEDRLIPFLLSIPADIQIDVPKNCSEIIDQYSGSQTELIDKMGAINHMRLGYLNNISHSSIVGPNARYLIGDGAKYFYALSDYLSDHFNESLFIQFKGLDLVKSAVVEAVNNKSFKDDPFAIQTVDDESQRLHLVGDSSLESFCGWISKQPSQTLFSGCKWVQIGSSYERTMKQEHCVRATIMVDNNVEWKQSMDELYQIWWKSITNLGLRCKSTHCQADSLQPNESARYEISCWLHSMQEWIPIIKITHHGHYISQRLGLRDFTNKQLISSNLTLIPLLECLFEHNQDPTTGKISHPQCLSNYYL</sequence>
<comment type="caution">
    <text evidence="2">The sequence shown here is derived from an EMBL/GenBank/DDBJ whole genome shotgun (WGS) entry which is preliminary data.</text>
</comment>
<organism evidence="2 3">
    <name type="scientific">Blomia tropicalis</name>
    <name type="common">Mite</name>
    <dbReference type="NCBI Taxonomy" id="40697"/>
    <lineage>
        <taxon>Eukaryota</taxon>
        <taxon>Metazoa</taxon>
        <taxon>Ecdysozoa</taxon>
        <taxon>Arthropoda</taxon>
        <taxon>Chelicerata</taxon>
        <taxon>Arachnida</taxon>
        <taxon>Acari</taxon>
        <taxon>Acariformes</taxon>
        <taxon>Sarcoptiformes</taxon>
        <taxon>Astigmata</taxon>
        <taxon>Glycyphagoidea</taxon>
        <taxon>Echimyopodidae</taxon>
        <taxon>Blomia</taxon>
    </lineage>
</organism>